<evidence type="ECO:0000256" key="9">
    <source>
        <dbReference type="SAM" id="MobiDB-lite"/>
    </source>
</evidence>
<dbReference type="InterPro" id="IPR002773">
    <property type="entry name" value="Deoxyhypusine_synthase"/>
</dbReference>
<feature type="region of interest" description="Disordered" evidence="9">
    <location>
        <begin position="1"/>
        <end position="37"/>
    </location>
</feature>
<dbReference type="OMA" id="VSWGKIA"/>
<evidence type="ECO:0000256" key="7">
    <source>
        <dbReference type="ARBA" id="ARBA00023027"/>
    </source>
</evidence>
<dbReference type="HOGENOM" id="CLU_039781_0_0_1"/>
<dbReference type="Gene3D" id="3.40.910.10">
    <property type="entry name" value="Deoxyhypusine synthase"/>
    <property type="match status" value="1"/>
</dbReference>
<dbReference type="GO" id="GO:0034038">
    <property type="term" value="F:deoxyhypusine synthase activity"/>
    <property type="evidence" value="ECO:0007669"/>
    <property type="project" value="UniProtKB-EC"/>
</dbReference>
<dbReference type="NCBIfam" id="TIGR00321">
    <property type="entry name" value="dhys"/>
    <property type="match status" value="1"/>
</dbReference>
<comment type="catalytic activity">
    <reaction evidence="1">
        <text>[eIF5A protein]-L-lysine + spermidine = [eIF5A protein]-deoxyhypusine + propane-1,3-diamine</text>
        <dbReference type="Rhea" id="RHEA:33299"/>
        <dbReference type="Rhea" id="RHEA-COMP:10143"/>
        <dbReference type="Rhea" id="RHEA-COMP:10144"/>
        <dbReference type="ChEBI" id="CHEBI:29969"/>
        <dbReference type="ChEBI" id="CHEBI:57484"/>
        <dbReference type="ChEBI" id="CHEBI:57834"/>
        <dbReference type="ChEBI" id="CHEBI:82657"/>
        <dbReference type="EC" id="2.5.1.46"/>
    </reaction>
</comment>
<protein>
    <recommendedName>
        <fullName evidence="5">deoxyhypusine synthase</fullName>
        <ecNumber evidence="5">2.5.1.46</ecNumber>
    </recommendedName>
</protein>
<sequence>MGTDDSDTLTSDVQYQKPQSAVIPNGTEPADADTQLSASSKEEALWRANVLRPSRDLELLRSAPSVQGPDFNTVNSADDVVKSFATIGFQATQFARAVDVVQQMLRDERGCVIFLAYTSNLVSSGVRDVIRYLVQHRMVDVLVTTAGGVEEDLIKVLAPTLIGDFRLPGALLRENGLNRIGNLLVPNANYCLFEDWLMPLLDKIVDERRIWTPSEFIHRLGQEIQHESSIATWAARNGVPYFCPAITDGSLGDMLFYHTYRNETPLILDVVGDIRKLNRLAIHAKCTAMIILGGGVAKHHTCNANLMRNGADYAIYINTGQEYDGSDSGAAPDEAVSWGKIRGSAEAIKVFGDASILFPLLVSQTFCKVPRQHRPDFDEISG</sequence>
<name>M1V6C6_CYAM1</name>
<feature type="compositionally biased region" description="Polar residues" evidence="9">
    <location>
        <begin position="8"/>
        <end position="19"/>
    </location>
</feature>
<dbReference type="STRING" id="280699.M1V6C6"/>
<evidence type="ECO:0000256" key="8">
    <source>
        <dbReference type="ARBA" id="ARBA00023256"/>
    </source>
</evidence>
<dbReference type="FunFam" id="3.40.910.10:FF:000001">
    <property type="entry name" value="Probable deoxyhypusine synthase"/>
    <property type="match status" value="1"/>
</dbReference>
<dbReference type="RefSeq" id="XP_005535085.1">
    <property type="nucleotide sequence ID" value="XM_005535028.1"/>
</dbReference>
<comment type="cofactor">
    <cofactor evidence="2">
        <name>NAD(+)</name>
        <dbReference type="ChEBI" id="CHEBI:57540"/>
    </cofactor>
</comment>
<dbReference type="OrthoDB" id="294378at2759"/>
<dbReference type="Pfam" id="PF01916">
    <property type="entry name" value="DS"/>
    <property type="match status" value="1"/>
</dbReference>
<reference evidence="10 11" key="1">
    <citation type="journal article" date="2004" name="Nature">
        <title>Genome sequence of the ultrasmall unicellular red alga Cyanidioschyzon merolae 10D.</title>
        <authorList>
            <person name="Matsuzaki M."/>
            <person name="Misumi O."/>
            <person name="Shin-i T."/>
            <person name="Maruyama S."/>
            <person name="Takahara M."/>
            <person name="Miyagishima S."/>
            <person name="Mori T."/>
            <person name="Nishida K."/>
            <person name="Yagisawa F."/>
            <person name="Nishida K."/>
            <person name="Yoshida Y."/>
            <person name="Nishimura Y."/>
            <person name="Nakao S."/>
            <person name="Kobayashi T."/>
            <person name="Momoyama Y."/>
            <person name="Higashiyama T."/>
            <person name="Minoda A."/>
            <person name="Sano M."/>
            <person name="Nomoto H."/>
            <person name="Oishi K."/>
            <person name="Hayashi H."/>
            <person name="Ohta F."/>
            <person name="Nishizaka S."/>
            <person name="Haga S."/>
            <person name="Miura S."/>
            <person name="Morishita T."/>
            <person name="Kabeya Y."/>
            <person name="Terasawa K."/>
            <person name="Suzuki Y."/>
            <person name="Ishii Y."/>
            <person name="Asakawa S."/>
            <person name="Takano H."/>
            <person name="Ohta N."/>
            <person name="Kuroiwa H."/>
            <person name="Tanaka K."/>
            <person name="Shimizu N."/>
            <person name="Sugano S."/>
            <person name="Sato N."/>
            <person name="Nozaki H."/>
            <person name="Ogasawara N."/>
            <person name="Kohara Y."/>
            <person name="Kuroiwa T."/>
        </authorList>
    </citation>
    <scope>NUCLEOTIDE SEQUENCE [LARGE SCALE GENOMIC DNA]</scope>
    <source>
        <strain evidence="10 11">10D</strain>
    </source>
</reference>
<dbReference type="GeneID" id="16992165"/>
<keyword evidence="6" id="KW-0808">Transferase</keyword>
<dbReference type="PANTHER" id="PTHR11703">
    <property type="entry name" value="DEOXYHYPUSINE SYNTHASE"/>
    <property type="match status" value="1"/>
</dbReference>
<evidence type="ECO:0000256" key="1">
    <source>
        <dbReference type="ARBA" id="ARBA00000952"/>
    </source>
</evidence>
<proteinExistence type="inferred from homology"/>
<evidence type="ECO:0000256" key="4">
    <source>
        <dbReference type="ARBA" id="ARBA00009892"/>
    </source>
</evidence>
<dbReference type="EMBL" id="AP006483">
    <property type="protein sequence ID" value="BAM78799.1"/>
    <property type="molecule type" value="Genomic_DNA"/>
</dbReference>
<dbReference type="GO" id="GO:0005737">
    <property type="term" value="C:cytoplasm"/>
    <property type="evidence" value="ECO:0007669"/>
    <property type="project" value="TreeGrafter"/>
</dbReference>
<dbReference type="InterPro" id="IPR029035">
    <property type="entry name" value="DHS-like_NAD/FAD-binding_dom"/>
</dbReference>
<evidence type="ECO:0000256" key="6">
    <source>
        <dbReference type="ARBA" id="ARBA00022679"/>
    </source>
</evidence>
<gene>
    <name evidence="10" type="ORF">CYME_CMA098C</name>
</gene>
<keyword evidence="11" id="KW-1185">Reference proteome</keyword>
<accession>M1V6C6</accession>
<dbReference type="EC" id="2.5.1.46" evidence="5"/>
<dbReference type="Proteomes" id="UP000007014">
    <property type="component" value="Chromosome 1"/>
</dbReference>
<evidence type="ECO:0000313" key="11">
    <source>
        <dbReference type="Proteomes" id="UP000007014"/>
    </source>
</evidence>
<dbReference type="Gramene" id="CMA098CT">
    <property type="protein sequence ID" value="CMA098CT"/>
    <property type="gene ID" value="CMA098C"/>
</dbReference>
<evidence type="ECO:0000256" key="2">
    <source>
        <dbReference type="ARBA" id="ARBA00001911"/>
    </source>
</evidence>
<dbReference type="SUPFAM" id="SSF52467">
    <property type="entry name" value="DHS-like NAD/FAD-binding domain"/>
    <property type="match status" value="1"/>
</dbReference>
<dbReference type="KEGG" id="cme:CYME_CMA098C"/>
<comment type="similarity">
    <text evidence="4">Belongs to the deoxyhypusine synthase family.</text>
</comment>
<dbReference type="eggNOG" id="KOG2924">
    <property type="taxonomic scope" value="Eukaryota"/>
</dbReference>
<organism evidence="10 11">
    <name type="scientific">Cyanidioschyzon merolae (strain NIES-3377 / 10D)</name>
    <name type="common">Unicellular red alga</name>
    <dbReference type="NCBI Taxonomy" id="280699"/>
    <lineage>
        <taxon>Eukaryota</taxon>
        <taxon>Rhodophyta</taxon>
        <taxon>Bangiophyceae</taxon>
        <taxon>Cyanidiales</taxon>
        <taxon>Cyanidiaceae</taxon>
        <taxon>Cyanidioschyzon</taxon>
    </lineage>
</organism>
<keyword evidence="7" id="KW-0520">NAD</keyword>
<comment type="pathway">
    <text evidence="3">Protein modification; eIF5A hypusination.</text>
</comment>
<reference evidence="10 11" key="2">
    <citation type="journal article" date="2007" name="BMC Biol.">
        <title>A 100%-complete sequence reveals unusually simple genomic features in the hot-spring red alga Cyanidioschyzon merolae.</title>
        <authorList>
            <person name="Nozaki H."/>
            <person name="Takano H."/>
            <person name="Misumi O."/>
            <person name="Terasawa K."/>
            <person name="Matsuzaki M."/>
            <person name="Maruyama S."/>
            <person name="Nishida K."/>
            <person name="Yagisawa F."/>
            <person name="Yoshida Y."/>
            <person name="Fujiwara T."/>
            <person name="Takio S."/>
            <person name="Tamura K."/>
            <person name="Chung S.J."/>
            <person name="Nakamura S."/>
            <person name="Kuroiwa H."/>
            <person name="Tanaka K."/>
            <person name="Sato N."/>
            <person name="Kuroiwa T."/>
        </authorList>
    </citation>
    <scope>NUCLEOTIDE SEQUENCE [LARGE SCALE GENOMIC DNA]</scope>
    <source>
        <strain evidence="10 11">10D</strain>
    </source>
</reference>
<evidence type="ECO:0000256" key="3">
    <source>
        <dbReference type="ARBA" id="ARBA00005041"/>
    </source>
</evidence>
<dbReference type="PANTHER" id="PTHR11703:SF0">
    <property type="entry name" value="DEOXYHYPUSINE SYNTHASE"/>
    <property type="match status" value="1"/>
</dbReference>
<evidence type="ECO:0000256" key="5">
    <source>
        <dbReference type="ARBA" id="ARBA00012683"/>
    </source>
</evidence>
<keyword evidence="8" id="KW-0386">Hypusine biosynthesis</keyword>
<dbReference type="AlphaFoldDB" id="M1V6C6"/>
<evidence type="ECO:0000313" key="10">
    <source>
        <dbReference type="EMBL" id="BAM78799.1"/>
    </source>
</evidence>
<dbReference type="InterPro" id="IPR036982">
    <property type="entry name" value="Deoxyhypusine_synthase_sf"/>
</dbReference>